<feature type="compositionally biased region" description="Basic and acidic residues" evidence="6">
    <location>
        <begin position="151"/>
        <end position="169"/>
    </location>
</feature>
<feature type="region of interest" description="Disordered" evidence="6">
    <location>
        <begin position="1"/>
        <end position="25"/>
    </location>
</feature>
<keyword evidence="8" id="KW-1185">Reference proteome</keyword>
<sequence length="350" mass="38301">MINNIRSKEWESKEAPPSLKSENLNANEPSMFCMYRLDVLTMKDLLSDCDRRARLHRVRMGNLTGKHDSHHSPTDQSSKTVCDTETRSLTMDPQEDNEVFAEADVNQNNGSSSKQKKMVAPGSKSVEDPKNAWKSPSTAEPAGRPHLVRLFSRDAPGREDNTFKDRPSESEDLQAIQEDSSVPVSSSDLMEVQKLSSQSSAKKGQVAKQMASASASDHAKQAGGAHSRQRDSGILDQLGKFFGQEGSRKVPEKGKEPATRSVLMAPTTHKAHQGAGRQTDDSAVVHFFKNMMSPKKAPVKQKGTDGQRPHYGAAGSSKSKEAYRGRRDGSGTLSSFFKMGKKGEGSPARR</sequence>
<organism evidence="7 8">
    <name type="scientific">Chiloscyllium punctatum</name>
    <name type="common">Brownbanded bambooshark</name>
    <name type="synonym">Hemiscyllium punctatum</name>
    <dbReference type="NCBI Taxonomy" id="137246"/>
    <lineage>
        <taxon>Eukaryota</taxon>
        <taxon>Metazoa</taxon>
        <taxon>Chordata</taxon>
        <taxon>Craniata</taxon>
        <taxon>Vertebrata</taxon>
        <taxon>Chondrichthyes</taxon>
        <taxon>Elasmobranchii</taxon>
        <taxon>Galeomorphii</taxon>
        <taxon>Galeoidea</taxon>
        <taxon>Orectolobiformes</taxon>
        <taxon>Hemiscylliidae</taxon>
        <taxon>Chiloscyllium</taxon>
    </lineage>
</organism>
<evidence type="ECO:0000256" key="6">
    <source>
        <dbReference type="SAM" id="MobiDB-lite"/>
    </source>
</evidence>
<dbReference type="PRINTS" id="PR00212">
    <property type="entry name" value="MYELINMBP"/>
</dbReference>
<evidence type="ECO:0000256" key="2">
    <source>
        <dbReference type="ARBA" id="ARBA00005936"/>
    </source>
</evidence>
<dbReference type="AlphaFoldDB" id="A0A401S0B5"/>
<dbReference type="STRING" id="137246.A0A401S0B5"/>
<comment type="caution">
    <text evidence="7">The sequence shown here is derived from an EMBL/GenBank/DDBJ whole genome shotgun (WGS) entry which is preliminary data.</text>
</comment>
<evidence type="ECO:0000256" key="4">
    <source>
        <dbReference type="ARBA" id="ARBA00022475"/>
    </source>
</evidence>
<feature type="compositionally biased region" description="Basic and acidic residues" evidence="6">
    <location>
        <begin position="1"/>
        <end position="14"/>
    </location>
</feature>
<feature type="region of interest" description="Disordered" evidence="6">
    <location>
        <begin position="104"/>
        <end position="279"/>
    </location>
</feature>
<dbReference type="PANTHER" id="PTHR11429:SF0">
    <property type="entry name" value="MYELIN BASIC PROTEIN"/>
    <property type="match status" value="1"/>
</dbReference>
<evidence type="ECO:0000256" key="5">
    <source>
        <dbReference type="ARBA" id="ARBA00023136"/>
    </source>
</evidence>
<feature type="region of interest" description="Disordered" evidence="6">
    <location>
        <begin position="62"/>
        <end position="84"/>
    </location>
</feature>
<dbReference type="Pfam" id="PF01669">
    <property type="entry name" value="Myelin_MBP"/>
    <property type="match status" value="1"/>
</dbReference>
<dbReference type="EMBL" id="BEZZ01000038">
    <property type="protein sequence ID" value="GCC23770.1"/>
    <property type="molecule type" value="Genomic_DNA"/>
</dbReference>
<evidence type="ECO:0000313" key="8">
    <source>
        <dbReference type="Proteomes" id="UP000287033"/>
    </source>
</evidence>
<comment type="similarity">
    <text evidence="2">Belongs to the myelin basic protein family.</text>
</comment>
<dbReference type="PROSITE" id="PS00569">
    <property type="entry name" value="MYELIN_MBP"/>
    <property type="match status" value="1"/>
</dbReference>
<feature type="compositionally biased region" description="Polar residues" evidence="6">
    <location>
        <begin position="74"/>
        <end position="84"/>
    </location>
</feature>
<feature type="compositionally biased region" description="Basic and acidic residues" evidence="6">
    <location>
        <begin position="246"/>
        <end position="258"/>
    </location>
</feature>
<evidence type="ECO:0000313" key="7">
    <source>
        <dbReference type="EMBL" id="GCC23770.1"/>
    </source>
</evidence>
<feature type="compositionally biased region" description="Basic and acidic residues" evidence="6">
    <location>
        <begin position="318"/>
        <end position="329"/>
    </location>
</feature>
<dbReference type="GO" id="GO:0043209">
    <property type="term" value="C:myelin sheath"/>
    <property type="evidence" value="ECO:0007669"/>
    <property type="project" value="UniProtKB-SubCell"/>
</dbReference>
<dbReference type="Proteomes" id="UP000287033">
    <property type="component" value="Unassembled WGS sequence"/>
</dbReference>
<keyword evidence="4" id="KW-1003">Cell membrane</keyword>
<keyword evidence="5" id="KW-0472">Membrane</keyword>
<proteinExistence type="inferred from homology"/>
<dbReference type="GO" id="GO:0019911">
    <property type="term" value="F:structural constituent of myelin sheath"/>
    <property type="evidence" value="ECO:0007669"/>
    <property type="project" value="InterPro"/>
</dbReference>
<reference evidence="7 8" key="1">
    <citation type="journal article" date="2018" name="Nat. Ecol. Evol.">
        <title>Shark genomes provide insights into elasmobranch evolution and the origin of vertebrates.</title>
        <authorList>
            <person name="Hara Y"/>
            <person name="Yamaguchi K"/>
            <person name="Onimaru K"/>
            <person name="Kadota M"/>
            <person name="Koyanagi M"/>
            <person name="Keeley SD"/>
            <person name="Tatsumi K"/>
            <person name="Tanaka K"/>
            <person name="Motone F"/>
            <person name="Kageyama Y"/>
            <person name="Nozu R"/>
            <person name="Adachi N"/>
            <person name="Nishimura O"/>
            <person name="Nakagawa R"/>
            <person name="Tanegashima C"/>
            <person name="Kiyatake I"/>
            <person name="Matsumoto R"/>
            <person name="Murakumo K"/>
            <person name="Nishida K"/>
            <person name="Terakita A"/>
            <person name="Kuratani S"/>
            <person name="Sato K"/>
            <person name="Hyodo S Kuraku.S."/>
        </authorList>
    </citation>
    <scope>NUCLEOTIDE SEQUENCE [LARGE SCALE GENOMIC DNA]</scope>
</reference>
<accession>A0A401S0B5</accession>
<dbReference type="PANTHER" id="PTHR11429">
    <property type="entry name" value="MYELIN BASIC PROTEIN"/>
    <property type="match status" value="1"/>
</dbReference>
<protein>
    <recommendedName>
        <fullName evidence="3">Myelin basic protein</fullName>
    </recommendedName>
</protein>
<gene>
    <name evidence="7" type="ORF">chiPu_0002168</name>
</gene>
<evidence type="ECO:0000256" key="3">
    <source>
        <dbReference type="ARBA" id="ARBA00019097"/>
    </source>
</evidence>
<feature type="region of interest" description="Disordered" evidence="6">
    <location>
        <begin position="292"/>
        <end position="350"/>
    </location>
</feature>
<evidence type="ECO:0000256" key="1">
    <source>
        <dbReference type="ARBA" id="ARBA00004392"/>
    </source>
</evidence>
<dbReference type="OMA" id="TTHKAHQ"/>
<name>A0A401S0B5_CHIPU</name>
<dbReference type="InterPro" id="IPR000548">
    <property type="entry name" value="Myelin_BP"/>
</dbReference>
<dbReference type="OrthoDB" id="8862162at2759"/>
<comment type="subcellular location">
    <subcellularLocation>
        <location evidence="1">Myelin membrane</location>
        <topology evidence="1">Peripheral membrane protein</topology>
        <orientation evidence="1">Cytoplasmic side</orientation>
    </subcellularLocation>
</comment>
<feature type="compositionally biased region" description="Polar residues" evidence="6">
    <location>
        <begin position="177"/>
        <end position="202"/>
    </location>
</feature>